<dbReference type="PANTHER" id="PTHR42973">
    <property type="entry name" value="BINDING OXIDOREDUCTASE, PUTATIVE (AFU_ORTHOLOGUE AFUA_1G17690)-RELATED"/>
    <property type="match status" value="1"/>
</dbReference>
<dbReference type="PROSITE" id="PS51387">
    <property type="entry name" value="FAD_PCMH"/>
    <property type="match status" value="1"/>
</dbReference>
<comment type="similarity">
    <text evidence="2">Belongs to the oxygen-dependent FAD-linked oxidoreductase family.</text>
</comment>
<protein>
    <recommendedName>
        <fullName evidence="7">FAD-binding PCMH-type domain-containing protein</fullName>
    </recommendedName>
</protein>
<dbReference type="Pfam" id="PF01565">
    <property type="entry name" value="FAD_binding_4"/>
    <property type="match status" value="1"/>
</dbReference>
<dbReference type="AlphaFoldDB" id="A0A0N9I5D8"/>
<dbReference type="PROSITE" id="PS00862">
    <property type="entry name" value="OX2_COVAL_FAD"/>
    <property type="match status" value="1"/>
</dbReference>
<proteinExistence type="inferred from homology"/>
<evidence type="ECO:0000256" key="1">
    <source>
        <dbReference type="ARBA" id="ARBA00001974"/>
    </source>
</evidence>
<name>A0A0N9I5D8_9PSEU</name>
<evidence type="ECO:0000256" key="5">
    <source>
        <dbReference type="ARBA" id="ARBA00023002"/>
    </source>
</evidence>
<dbReference type="EMBL" id="CP012752">
    <property type="protein sequence ID" value="ALG09894.1"/>
    <property type="molecule type" value="Genomic_DNA"/>
</dbReference>
<evidence type="ECO:0000256" key="2">
    <source>
        <dbReference type="ARBA" id="ARBA00005466"/>
    </source>
</evidence>
<dbReference type="InterPro" id="IPR006094">
    <property type="entry name" value="Oxid_FAD_bind_N"/>
</dbReference>
<dbReference type="STRING" id="860235.AOZ06_26025"/>
<dbReference type="InterPro" id="IPR016166">
    <property type="entry name" value="FAD-bd_PCMH"/>
</dbReference>
<feature type="region of interest" description="Disordered" evidence="6">
    <location>
        <begin position="251"/>
        <end position="275"/>
    </location>
</feature>
<dbReference type="InterPro" id="IPR016167">
    <property type="entry name" value="FAD-bd_PCMH_sub1"/>
</dbReference>
<dbReference type="PANTHER" id="PTHR42973:SF39">
    <property type="entry name" value="FAD-BINDING PCMH-TYPE DOMAIN-CONTAINING PROTEIN"/>
    <property type="match status" value="1"/>
</dbReference>
<evidence type="ECO:0000256" key="6">
    <source>
        <dbReference type="SAM" id="MobiDB-lite"/>
    </source>
</evidence>
<dbReference type="GO" id="GO:0071949">
    <property type="term" value="F:FAD binding"/>
    <property type="evidence" value="ECO:0007669"/>
    <property type="project" value="InterPro"/>
</dbReference>
<reference evidence="8 9" key="1">
    <citation type="submission" date="2015-07" db="EMBL/GenBank/DDBJ databases">
        <title>Genome sequencing of Kibdelosporangium phytohabitans.</title>
        <authorList>
            <person name="Qin S."/>
            <person name="Xing K."/>
        </authorList>
    </citation>
    <scope>NUCLEOTIDE SEQUENCE [LARGE SCALE GENOMIC DNA]</scope>
    <source>
        <strain evidence="8 9">KLBMP1111</strain>
    </source>
</reference>
<dbReference type="InterPro" id="IPR036318">
    <property type="entry name" value="FAD-bd_PCMH-like_sf"/>
</dbReference>
<comment type="cofactor">
    <cofactor evidence="1">
        <name>FAD</name>
        <dbReference type="ChEBI" id="CHEBI:57692"/>
    </cofactor>
</comment>
<evidence type="ECO:0000313" key="8">
    <source>
        <dbReference type="EMBL" id="ALG09894.1"/>
    </source>
</evidence>
<dbReference type="InterPro" id="IPR006093">
    <property type="entry name" value="Oxy_OxRdtase_FAD_BS"/>
</dbReference>
<keyword evidence="5" id="KW-0560">Oxidoreductase</keyword>
<dbReference type="InterPro" id="IPR016169">
    <property type="entry name" value="FAD-bd_PCMH_sub2"/>
</dbReference>
<keyword evidence="4" id="KW-0274">FAD</keyword>
<gene>
    <name evidence="8" type="ORF">AOZ06_26025</name>
</gene>
<dbReference type="Gene3D" id="3.30.465.10">
    <property type="match status" value="1"/>
</dbReference>
<accession>A0A0N9I5D8</accession>
<keyword evidence="3" id="KW-0285">Flavoprotein</keyword>
<evidence type="ECO:0000313" key="9">
    <source>
        <dbReference type="Proteomes" id="UP000063699"/>
    </source>
</evidence>
<evidence type="ECO:0000259" key="7">
    <source>
        <dbReference type="PROSITE" id="PS51387"/>
    </source>
</evidence>
<dbReference type="Proteomes" id="UP000063699">
    <property type="component" value="Chromosome"/>
</dbReference>
<feature type="domain" description="FAD-binding PCMH-type" evidence="7">
    <location>
        <begin position="37"/>
        <end position="201"/>
    </location>
</feature>
<dbReference type="SUPFAM" id="SSF56176">
    <property type="entry name" value="FAD-binding/transporter-associated domain-like"/>
    <property type="match status" value="1"/>
</dbReference>
<dbReference type="Gene3D" id="3.30.43.10">
    <property type="entry name" value="Uridine Diphospho-n-acetylenolpyruvylglucosamine Reductase, domain 2"/>
    <property type="match status" value="1"/>
</dbReference>
<dbReference type="KEGG" id="kphy:AOZ06_26025"/>
<evidence type="ECO:0000256" key="4">
    <source>
        <dbReference type="ARBA" id="ARBA00022827"/>
    </source>
</evidence>
<evidence type="ECO:0000256" key="3">
    <source>
        <dbReference type="ARBA" id="ARBA00022630"/>
    </source>
</evidence>
<sequence length="275" mass="27961">MIMTSVIDALARHIDRARVVADGPELDAAAAVWNGAVSHRPALVVRCETTAEVRHAIRVARESGLPLSVRSGGHDWAGRAIRAGGLVIDLTRMRHVTVSGNVATVAGGATSADVAEAADRQGLAVATGTVGTVGMLGLSLGGGYGPYNGCFGLAADNLLAAEVVLADGRVVQADTELLWALRGGGGNFGVVTSADVALHPLAEVLAGSFIYPWEQAEQVLRGYGELLEGAPDALTSTIAVVAGPEGPTVVVSPTWSGPPPTEPLSSTGSPRSAHL</sequence>
<feature type="compositionally biased region" description="Polar residues" evidence="6">
    <location>
        <begin position="263"/>
        <end position="275"/>
    </location>
</feature>
<keyword evidence="9" id="KW-1185">Reference proteome</keyword>
<dbReference type="InterPro" id="IPR050416">
    <property type="entry name" value="FAD-linked_Oxidoreductase"/>
</dbReference>
<dbReference type="GO" id="GO:0016491">
    <property type="term" value="F:oxidoreductase activity"/>
    <property type="evidence" value="ECO:0007669"/>
    <property type="project" value="UniProtKB-KW"/>
</dbReference>
<dbReference type="Gene3D" id="3.40.462.20">
    <property type="match status" value="1"/>
</dbReference>
<organism evidence="8 9">
    <name type="scientific">Kibdelosporangium phytohabitans</name>
    <dbReference type="NCBI Taxonomy" id="860235"/>
    <lineage>
        <taxon>Bacteria</taxon>
        <taxon>Bacillati</taxon>
        <taxon>Actinomycetota</taxon>
        <taxon>Actinomycetes</taxon>
        <taxon>Pseudonocardiales</taxon>
        <taxon>Pseudonocardiaceae</taxon>
        <taxon>Kibdelosporangium</taxon>
    </lineage>
</organism>